<evidence type="ECO:0000313" key="2">
    <source>
        <dbReference type="EMBL" id="SUZ99310.1"/>
    </source>
</evidence>
<feature type="transmembrane region" description="Helical" evidence="1">
    <location>
        <begin position="77"/>
        <end position="94"/>
    </location>
</feature>
<reference evidence="2" key="1">
    <citation type="submission" date="2018-05" db="EMBL/GenBank/DDBJ databases">
        <authorList>
            <person name="Lanie J.A."/>
            <person name="Ng W.-L."/>
            <person name="Kazmierczak K.M."/>
            <person name="Andrzejewski T.M."/>
            <person name="Davidsen T.M."/>
            <person name="Wayne K.J."/>
            <person name="Tettelin H."/>
            <person name="Glass J.I."/>
            <person name="Rusch D."/>
            <person name="Podicherti R."/>
            <person name="Tsui H.-C.T."/>
            <person name="Winkler M.E."/>
        </authorList>
    </citation>
    <scope>NUCLEOTIDE SEQUENCE</scope>
</reference>
<evidence type="ECO:0000256" key="1">
    <source>
        <dbReference type="SAM" id="Phobius"/>
    </source>
</evidence>
<proteinExistence type="predicted"/>
<protein>
    <recommendedName>
        <fullName evidence="3">DUF4956 domain-containing protein</fullName>
    </recommendedName>
</protein>
<sequence>MTSPASFRAVGVLVDIGDALWPGVSALPQMACAGFAGLMIRLALGSVGQRWVATYHHTMAYILLPVTAFAITRVIAGNIALSLGMIGALSIVRFRNPVRNPFELVIYFALVTVGVAMSAEPALGLVLGIFVVLVVYGVAVYERLARSRDRSPFVPSFTEGQASHSVVVRAGHRVEDLDHSEFMVQRLDDLDSDECSYVLNFRAREDLDAVLAILEVPEIRTELRSVETRIGQSPS</sequence>
<dbReference type="EMBL" id="UINC01002690">
    <property type="protein sequence ID" value="SUZ99310.1"/>
    <property type="molecule type" value="Genomic_DNA"/>
</dbReference>
<dbReference type="AlphaFoldDB" id="A0A381S5H1"/>
<name>A0A381S5H1_9ZZZZ</name>
<organism evidence="2">
    <name type="scientific">marine metagenome</name>
    <dbReference type="NCBI Taxonomy" id="408172"/>
    <lineage>
        <taxon>unclassified sequences</taxon>
        <taxon>metagenomes</taxon>
        <taxon>ecological metagenomes</taxon>
    </lineage>
</organism>
<feature type="transmembrane region" description="Helical" evidence="1">
    <location>
        <begin position="123"/>
        <end position="141"/>
    </location>
</feature>
<evidence type="ECO:0008006" key="3">
    <source>
        <dbReference type="Google" id="ProtNLM"/>
    </source>
</evidence>
<keyword evidence="1" id="KW-0812">Transmembrane</keyword>
<keyword evidence="1" id="KW-1133">Transmembrane helix</keyword>
<keyword evidence="1" id="KW-0472">Membrane</keyword>
<dbReference type="Pfam" id="PF16316">
    <property type="entry name" value="DUF4956"/>
    <property type="match status" value="1"/>
</dbReference>
<accession>A0A381S5H1</accession>
<dbReference type="InterPro" id="IPR032531">
    <property type="entry name" value="DUF4956"/>
</dbReference>
<feature type="transmembrane region" description="Helical" evidence="1">
    <location>
        <begin position="20"/>
        <end position="40"/>
    </location>
</feature>
<gene>
    <name evidence="2" type="ORF">METZ01_LOCUS52164</name>
</gene>